<keyword evidence="3" id="KW-1185">Reference proteome</keyword>
<evidence type="ECO:0000313" key="2">
    <source>
        <dbReference type="EMBL" id="GDY30715.1"/>
    </source>
</evidence>
<feature type="compositionally biased region" description="Basic and acidic residues" evidence="1">
    <location>
        <begin position="344"/>
        <end position="367"/>
    </location>
</feature>
<feature type="region of interest" description="Disordered" evidence="1">
    <location>
        <begin position="200"/>
        <end position="246"/>
    </location>
</feature>
<dbReference type="Proteomes" id="UP000298860">
    <property type="component" value="Unassembled WGS sequence"/>
</dbReference>
<evidence type="ECO:0000313" key="3">
    <source>
        <dbReference type="Proteomes" id="UP000298860"/>
    </source>
</evidence>
<dbReference type="AlphaFoldDB" id="A0A4D4J265"/>
<organism evidence="2 3">
    <name type="scientific">Gandjariella thermophila</name>
    <dbReference type="NCBI Taxonomy" id="1931992"/>
    <lineage>
        <taxon>Bacteria</taxon>
        <taxon>Bacillati</taxon>
        <taxon>Actinomycetota</taxon>
        <taxon>Actinomycetes</taxon>
        <taxon>Pseudonocardiales</taxon>
        <taxon>Pseudonocardiaceae</taxon>
        <taxon>Gandjariella</taxon>
    </lineage>
</organism>
<dbReference type="EMBL" id="BJFL01000009">
    <property type="protein sequence ID" value="GDY30715.1"/>
    <property type="molecule type" value="Genomic_DNA"/>
</dbReference>
<reference evidence="3" key="1">
    <citation type="submission" date="2019-04" db="EMBL/GenBank/DDBJ databases">
        <title>Draft genome sequence of Pseudonocardiaceae bacterium SL3-2-4.</title>
        <authorList>
            <person name="Ningsih F."/>
            <person name="Yokota A."/>
            <person name="Sakai Y."/>
            <person name="Nanatani K."/>
            <person name="Yabe S."/>
            <person name="Oetari A."/>
            <person name="Sjamsuridzal W."/>
        </authorList>
    </citation>
    <scope>NUCLEOTIDE SEQUENCE [LARGE SCALE GENOMIC DNA]</scope>
    <source>
        <strain evidence="3">SL3-2-4</strain>
    </source>
</reference>
<proteinExistence type="predicted"/>
<gene>
    <name evidence="2" type="ORF">GTS_23480</name>
</gene>
<feature type="compositionally biased region" description="Basic and acidic residues" evidence="1">
    <location>
        <begin position="223"/>
        <end position="233"/>
    </location>
</feature>
<dbReference type="OrthoDB" id="5168860at2"/>
<name>A0A4D4J265_9PSEU</name>
<accession>A0A4D4J265</accession>
<feature type="region of interest" description="Disordered" evidence="1">
    <location>
        <begin position="261"/>
        <end position="287"/>
    </location>
</feature>
<sequence length="420" mass="44775">MAEIDGTELPVRLHDLLLAMAGRIDDDALSEIRELTAVAELDRAVDLLVGTLVAGRVPVTARERVEISRMLDEVRSDPRLADDLVVADSVPVVRHRFSGGSEPGGGLAETLRGVLDVLPDVLAVGSTWRVTPAGAAPGPLPQRVVLVEVGPDGHPPATAYRVEHVLRRAGVRAVVEVLRPGVERTEYHQQAAAAAQPVAFTGGQNGSRPFESATRHASRHHRAEPDDSERVPDRASAPDVEVDAATSTRMLRAVPVLPDRIEVRGQAGEPLAESISDDPAGHRPEDHTRVAEPIGASADDAISAEAELAEPAIDPVPAGDEPSDVDFRDEPAPVPSLPPSVDGRLNDKERELLRQLHEELAQREQQRARRSAGGAASSNRWQVDRSGERGGFSQTVHGLGGRSGPELVNGHRPPPYPPAG</sequence>
<comment type="caution">
    <text evidence="2">The sequence shown here is derived from an EMBL/GenBank/DDBJ whole genome shotgun (WGS) entry which is preliminary data.</text>
</comment>
<protein>
    <submittedName>
        <fullName evidence="2">Uncharacterized protein</fullName>
    </submittedName>
</protein>
<evidence type="ECO:0000256" key="1">
    <source>
        <dbReference type="SAM" id="MobiDB-lite"/>
    </source>
</evidence>
<feature type="region of interest" description="Disordered" evidence="1">
    <location>
        <begin position="309"/>
        <end position="420"/>
    </location>
</feature>
<dbReference type="RefSeq" id="WP_137813826.1">
    <property type="nucleotide sequence ID" value="NZ_BJFL01000009.1"/>
</dbReference>